<dbReference type="Proteomes" id="UP000016496">
    <property type="component" value="Unassembled WGS sequence"/>
</dbReference>
<accession>U2BTQ8</accession>
<organism evidence="1 2">
    <name type="scientific">Bacteroides pyogenes F0041</name>
    <dbReference type="NCBI Taxonomy" id="1321819"/>
    <lineage>
        <taxon>Bacteria</taxon>
        <taxon>Pseudomonadati</taxon>
        <taxon>Bacteroidota</taxon>
        <taxon>Bacteroidia</taxon>
        <taxon>Bacteroidales</taxon>
        <taxon>Bacteroidaceae</taxon>
        <taxon>Bacteroides</taxon>
    </lineage>
</organism>
<dbReference type="EMBL" id="AWSV01000159">
    <property type="protein sequence ID" value="ERI81569.1"/>
    <property type="molecule type" value="Genomic_DNA"/>
</dbReference>
<evidence type="ECO:0000313" key="2">
    <source>
        <dbReference type="Proteomes" id="UP000016496"/>
    </source>
</evidence>
<name>U2BTQ8_9BACE</name>
<proteinExistence type="predicted"/>
<sequence length="406" mass="44657">MLYEMTGKRLYIFNPEHDLALASGESHYMAPASARQMASDLALLPVWYAGDGNAVLAPSAYAADFLKEMQERLGMRVELVTPPEVADAAGYSFSPWGWDPALRRRLLSLGAAESSLPSAGGLEALRTYSHRSHAAALLRTLQTDEYFCGEAFYLKTPDEWRSFVEGRENCLLKAPLSGSGKGLNWCKGAYTSFISGWCERIGASQGGVIGEPVYRKTADFAMEFHSGGRGAVAFAGYSLFRTGGSGMYEGNCLLSNERIREKLSAYVPVGAIERLKVRLEEELSRLIGSVCEGYLGVDMMICHFPGEKPCYRIHPCVEINLRMNMGVVARCVKDRYMAADAEGEMLIGYHHAEGEALAEHRRMAAACPLEIEDGKIRSGYLSLVPVSKHSKYRAWMVCGEHASESL</sequence>
<gene>
    <name evidence="1" type="ORF">HMPREF1981_03114</name>
</gene>
<dbReference type="HOGENOM" id="CLU_059540_0_0_10"/>
<dbReference type="AlphaFoldDB" id="U2BTQ8"/>
<protein>
    <recommendedName>
        <fullName evidence="3">ATP-grasp domain-containing protein</fullName>
    </recommendedName>
</protein>
<comment type="caution">
    <text evidence="1">The sequence shown here is derived from an EMBL/GenBank/DDBJ whole genome shotgun (WGS) entry which is preliminary data.</text>
</comment>
<dbReference type="PATRIC" id="fig|1321819.3.peg.2880"/>
<reference evidence="1 2" key="1">
    <citation type="submission" date="2013-08" db="EMBL/GenBank/DDBJ databases">
        <authorList>
            <person name="Weinstock G."/>
            <person name="Sodergren E."/>
            <person name="Wylie T."/>
            <person name="Fulton L."/>
            <person name="Fulton R."/>
            <person name="Fronick C."/>
            <person name="O'Laughlin M."/>
            <person name="Godfrey J."/>
            <person name="Miner T."/>
            <person name="Herter B."/>
            <person name="Appelbaum E."/>
            <person name="Cordes M."/>
            <person name="Lek S."/>
            <person name="Wollam A."/>
            <person name="Pepin K.H."/>
            <person name="Palsikar V.B."/>
            <person name="Mitreva M."/>
            <person name="Wilson R.K."/>
        </authorList>
    </citation>
    <scope>NUCLEOTIDE SEQUENCE [LARGE SCALE GENOMIC DNA]</scope>
    <source>
        <strain evidence="1 2">F0041</strain>
    </source>
</reference>
<evidence type="ECO:0000313" key="1">
    <source>
        <dbReference type="EMBL" id="ERI81569.1"/>
    </source>
</evidence>
<evidence type="ECO:0008006" key="3">
    <source>
        <dbReference type="Google" id="ProtNLM"/>
    </source>
</evidence>